<feature type="transmembrane region" description="Helical" evidence="6">
    <location>
        <begin position="224"/>
        <end position="242"/>
    </location>
</feature>
<feature type="domain" description="Type II secretion system protein GspF" evidence="7">
    <location>
        <begin position="114"/>
        <end position="239"/>
    </location>
</feature>
<feature type="transmembrane region" description="Helical" evidence="6">
    <location>
        <begin position="254"/>
        <end position="273"/>
    </location>
</feature>
<feature type="transmembrane region" description="Helical" evidence="6">
    <location>
        <begin position="6"/>
        <end position="24"/>
    </location>
</feature>
<keyword evidence="3 6" id="KW-0812">Transmembrane</keyword>
<evidence type="ECO:0000256" key="4">
    <source>
        <dbReference type="ARBA" id="ARBA00022989"/>
    </source>
</evidence>
<dbReference type="PANTHER" id="PTHR35007">
    <property type="entry name" value="INTEGRAL MEMBRANE PROTEIN-RELATED"/>
    <property type="match status" value="1"/>
</dbReference>
<proteinExistence type="predicted"/>
<comment type="subcellular location">
    <subcellularLocation>
        <location evidence="1">Cell membrane</location>
        <topology evidence="1">Multi-pass membrane protein</topology>
    </subcellularLocation>
</comment>
<organism evidence="8 9">
    <name type="scientific">Microbacterium gilvum</name>
    <dbReference type="NCBI Taxonomy" id="1336204"/>
    <lineage>
        <taxon>Bacteria</taxon>
        <taxon>Bacillati</taxon>
        <taxon>Actinomycetota</taxon>
        <taxon>Actinomycetes</taxon>
        <taxon>Micrococcales</taxon>
        <taxon>Microbacteriaceae</taxon>
        <taxon>Microbacterium</taxon>
    </lineage>
</organism>
<evidence type="ECO:0000256" key="3">
    <source>
        <dbReference type="ARBA" id="ARBA00022692"/>
    </source>
</evidence>
<evidence type="ECO:0000313" key="9">
    <source>
        <dbReference type="Proteomes" id="UP001501645"/>
    </source>
</evidence>
<accession>A0ABP8ZRW5</accession>
<sequence>MAVIVVLGVALAAGVLLALSPWLWPAGFPMVPRRAPRIETLLEEAGFAHVAPRVLVLASAAAALLGAAAVWLATSVPALALLAAVAAGAAPALQLRSRAQRLVRARRALWPDVCDLLVSSVRAGMSLPDAVSSLARSAPAALRHAFAGFERDMAASGSFESSADRLKTALADPMADRIVETLRMARQVGGTELAPVLRALSASVRADAALRAEVEARQSWTRGAAVLGVSAPWVIVALLSLRSEGAESYTSPEGVMLLLAGAVVSVVAFRVMLRIGRLPETRRWFA</sequence>
<gene>
    <name evidence="8" type="ORF">GCM10023351_02850</name>
</gene>
<dbReference type="RefSeq" id="WP_425562923.1">
    <property type="nucleotide sequence ID" value="NZ_BAABKO010000001.1"/>
</dbReference>
<keyword evidence="2" id="KW-1003">Cell membrane</keyword>
<evidence type="ECO:0000256" key="6">
    <source>
        <dbReference type="SAM" id="Phobius"/>
    </source>
</evidence>
<evidence type="ECO:0000256" key="2">
    <source>
        <dbReference type="ARBA" id="ARBA00022475"/>
    </source>
</evidence>
<reference evidence="9" key="1">
    <citation type="journal article" date="2019" name="Int. J. Syst. Evol. Microbiol.">
        <title>The Global Catalogue of Microorganisms (GCM) 10K type strain sequencing project: providing services to taxonomists for standard genome sequencing and annotation.</title>
        <authorList>
            <consortium name="The Broad Institute Genomics Platform"/>
            <consortium name="The Broad Institute Genome Sequencing Center for Infectious Disease"/>
            <person name="Wu L."/>
            <person name="Ma J."/>
        </authorList>
    </citation>
    <scope>NUCLEOTIDE SEQUENCE [LARGE SCALE GENOMIC DNA]</scope>
    <source>
        <strain evidence="9">JCM 18537</strain>
    </source>
</reference>
<name>A0ABP8ZRW5_9MICO</name>
<evidence type="ECO:0000256" key="5">
    <source>
        <dbReference type="ARBA" id="ARBA00023136"/>
    </source>
</evidence>
<protein>
    <submittedName>
        <fullName evidence="8">Type II secretion system F family protein</fullName>
    </submittedName>
</protein>
<evidence type="ECO:0000313" key="8">
    <source>
        <dbReference type="EMBL" id="GAA4763647.1"/>
    </source>
</evidence>
<dbReference type="Proteomes" id="UP001501645">
    <property type="component" value="Unassembled WGS sequence"/>
</dbReference>
<keyword evidence="5 6" id="KW-0472">Membrane</keyword>
<dbReference type="PANTHER" id="PTHR35007:SF2">
    <property type="entry name" value="PILUS ASSEMBLE PROTEIN"/>
    <property type="match status" value="1"/>
</dbReference>
<keyword evidence="4 6" id="KW-1133">Transmembrane helix</keyword>
<keyword evidence="9" id="KW-1185">Reference proteome</keyword>
<dbReference type="Pfam" id="PF00482">
    <property type="entry name" value="T2SSF"/>
    <property type="match status" value="1"/>
</dbReference>
<comment type="caution">
    <text evidence="8">The sequence shown here is derived from an EMBL/GenBank/DDBJ whole genome shotgun (WGS) entry which is preliminary data.</text>
</comment>
<evidence type="ECO:0000256" key="1">
    <source>
        <dbReference type="ARBA" id="ARBA00004651"/>
    </source>
</evidence>
<dbReference type="EMBL" id="BAABKO010000001">
    <property type="protein sequence ID" value="GAA4763647.1"/>
    <property type="molecule type" value="Genomic_DNA"/>
</dbReference>
<evidence type="ECO:0000259" key="7">
    <source>
        <dbReference type="Pfam" id="PF00482"/>
    </source>
</evidence>
<dbReference type="InterPro" id="IPR018076">
    <property type="entry name" value="T2SS_GspF_dom"/>
</dbReference>